<proteinExistence type="predicted"/>
<reference evidence="1" key="1">
    <citation type="submission" date="2022-07" db="EMBL/GenBank/DDBJ databases">
        <title>Complete genome of DND4.</title>
        <authorList>
            <person name="Cao G."/>
        </authorList>
    </citation>
    <scope>NUCLEOTIDE SEQUENCE</scope>
    <source>
        <strain evidence="1">DND4</strain>
    </source>
</reference>
<organism evidence="1 2">
    <name type="scientific">Microbacterium maritypicum</name>
    <name type="common">Microbacterium liquefaciens</name>
    <dbReference type="NCBI Taxonomy" id="33918"/>
    <lineage>
        <taxon>Bacteria</taxon>
        <taxon>Bacillati</taxon>
        <taxon>Actinomycetota</taxon>
        <taxon>Actinomycetes</taxon>
        <taxon>Micrococcales</taxon>
        <taxon>Microbacteriaceae</taxon>
        <taxon>Microbacterium</taxon>
    </lineage>
</organism>
<dbReference type="EC" id="2.7.3.9" evidence="1"/>
<name>A0ACD4B982_MICMQ</name>
<evidence type="ECO:0000313" key="2">
    <source>
        <dbReference type="Proteomes" id="UP001060245"/>
    </source>
</evidence>
<keyword evidence="1" id="KW-0808">Transferase</keyword>
<protein>
    <submittedName>
        <fullName evidence="1">Phosphoenolpyruvate--protein phosphotransferase</fullName>
        <ecNumber evidence="1">2.7.3.9</ecNumber>
    </submittedName>
</protein>
<dbReference type="Proteomes" id="UP001060245">
    <property type="component" value="Chromosome"/>
</dbReference>
<evidence type="ECO:0000313" key="1">
    <source>
        <dbReference type="EMBL" id="UTT54092.1"/>
    </source>
</evidence>
<accession>A0ACD4B982</accession>
<sequence>MIGIVAVSHSARLGEAALELALQMVHDGGVRVEVAAGAGVDADGVPILGTDAVAVAAAIDELAADCDGVLVLMDLGSAVLSAELALELRSSVVPVRLAPAPFVEGLLAAAVSAAAGGSLDDVASEATAALGAKTGALGVEEEHVSGTPDTPVSDADADVQVRRVRVRNPLGIHARPAALIAKAAAGADVRLRRLPDGPDAAAASLTRLLVLGARHGDELELSAHGDGATEVLDRLVALFDDGFGEGTDDVSQESRPESDAVPTTRAAEAPPSTPEKGTGPTREFAAGSVLRGRGVSPGQVAARVVHLAPPLPEPDPDTVVAEADRDSEVSAIEWAAVAVADQLRSRTAQATGETKAILDASRLLASDPELVSEATALVRSKGRSAARAVWETAVVHEKALAALGGRMAERIADIRDVRDRIIAEILEVDMPGVPERDEPFVLVAPDLAPADTALLAGGACVALVTSQGGPTSHTAIIARSLGLPAVVGLDDAEAIPAGVMVLVDGDRGTVEVEPAESVITLARASATAVDFDGVGVLAGGYRIPLLANVGGAADAVSAASAHAEGVGLFRTEFCFLDRVDAPSIDEQVAAYRGVLAAFPERKVVVRTLDAGSDKPLPFANADSEDNPALGVRGLRIARRRPQLLDDQLSALARAAAEEAAHVEVMAPMVATVDEAAGFAERCRAAGLDRVGIMIETPSAALLAAELFEVVDFVSLGTNDLAQYTMAADRLLSDLGDLNDPWQPAVLRLIGIVGDAGSAAGKPVGVCGEAGGDPELAPVLVGLGVTSLSMASRSLGRVAARLSAVSPAACRRAAAAAIAAPSAAAARAAAAAALAESVD</sequence>
<gene>
    <name evidence="1" type="primary">ptsP</name>
    <name evidence="1" type="ORF">NMQ05_05790</name>
</gene>
<keyword evidence="2" id="KW-1185">Reference proteome</keyword>
<dbReference type="EMBL" id="CP101471">
    <property type="protein sequence ID" value="UTT54092.1"/>
    <property type="molecule type" value="Genomic_DNA"/>
</dbReference>